<dbReference type="InterPro" id="IPR034660">
    <property type="entry name" value="DinB/YfiT-like"/>
</dbReference>
<evidence type="ECO:0000256" key="1">
    <source>
        <dbReference type="ARBA" id="ARBA00008635"/>
    </source>
</evidence>
<dbReference type="AlphaFoldDB" id="A0A919LLC8"/>
<dbReference type="PANTHER" id="PTHR37302">
    <property type="entry name" value="SLR1116 PROTEIN"/>
    <property type="match status" value="1"/>
</dbReference>
<evidence type="ECO:0000313" key="5">
    <source>
        <dbReference type="EMBL" id="GHK51101.1"/>
    </source>
</evidence>
<name>A0A919LLC8_KLEPN</name>
<feature type="binding site" evidence="3">
    <location>
        <position position="148"/>
    </location>
    <ligand>
        <name>a divalent metal cation</name>
        <dbReference type="ChEBI" id="CHEBI:60240"/>
    </ligand>
</feature>
<evidence type="ECO:0000256" key="4">
    <source>
        <dbReference type="SAM" id="MobiDB-lite"/>
    </source>
</evidence>
<keyword evidence="2 3" id="KW-0479">Metal-binding</keyword>
<reference evidence="5" key="1">
    <citation type="submission" date="2020-10" db="EMBL/GenBank/DDBJ databases">
        <title>Genome Sequence of ESBL Producing Zambian Clinical Strains.</title>
        <authorList>
            <person name="Shawa M."/>
            <person name="Furuta Y."/>
            <person name="Simbotwe M."/>
            <person name="Mulenga E."/>
            <person name="Mubanga M."/>
            <person name="Mulenga G."/>
            <person name="Kaile C."/>
            <person name="Zorigt T."/>
            <person name="Hang'ombe B."/>
            <person name="Higashi H."/>
        </authorList>
    </citation>
    <scope>NUCLEOTIDE SEQUENCE</scope>
    <source>
        <strain evidence="5">Zam_UTH_09</strain>
    </source>
</reference>
<dbReference type="Gene3D" id="1.20.120.450">
    <property type="entry name" value="dinb family like domain"/>
    <property type="match status" value="1"/>
</dbReference>
<dbReference type="SUPFAM" id="SSF109854">
    <property type="entry name" value="DinB/YfiT-like putative metalloenzymes"/>
    <property type="match status" value="1"/>
</dbReference>
<feature type="binding site" evidence="3">
    <location>
        <position position="152"/>
    </location>
    <ligand>
        <name>a divalent metal cation</name>
        <dbReference type="ChEBI" id="CHEBI:60240"/>
    </ligand>
</feature>
<dbReference type="Pfam" id="PF05163">
    <property type="entry name" value="DinB"/>
    <property type="match status" value="1"/>
</dbReference>
<protein>
    <submittedName>
        <fullName evidence="5">DNA damage-inducible protein DinB</fullName>
    </submittedName>
</protein>
<gene>
    <name evidence="5" type="ORF">KPZU09_08370</name>
</gene>
<feature type="binding site" evidence="3">
    <location>
        <position position="64"/>
    </location>
    <ligand>
        <name>a divalent metal cation</name>
        <dbReference type="ChEBI" id="CHEBI:60240"/>
    </ligand>
</feature>
<dbReference type="GO" id="GO:0046872">
    <property type="term" value="F:metal ion binding"/>
    <property type="evidence" value="ECO:0007669"/>
    <property type="project" value="UniProtKB-KW"/>
</dbReference>
<comment type="similarity">
    <text evidence="1">Belongs to the DinB family.</text>
</comment>
<sequence>MTAHRHNQYDNGSTNPGPTMDKDTVVTLLKYKRWIDLATLQAIRAIDGTVHGEKRHLTIRLMNHIHVVDMIFRANLRGRPHGYTALNTPETPTVDELETAMTACTDEYIQYVSAMTPADFHERIAFKFVDGGDGNMTAMEMLNHMLFHGTYHRGAVGWMIGECGGVPPKEVLTVFLRDHHS</sequence>
<dbReference type="EMBL" id="BNFF01000001">
    <property type="protein sequence ID" value="GHK51101.1"/>
    <property type="molecule type" value="Genomic_DNA"/>
</dbReference>
<evidence type="ECO:0000256" key="3">
    <source>
        <dbReference type="PIRSR" id="PIRSR607837-1"/>
    </source>
</evidence>
<feature type="region of interest" description="Disordered" evidence="4">
    <location>
        <begin position="1"/>
        <end position="22"/>
    </location>
</feature>
<proteinExistence type="inferred from homology"/>
<dbReference type="InterPro" id="IPR007837">
    <property type="entry name" value="DinB"/>
</dbReference>
<organism evidence="5 6">
    <name type="scientific">Klebsiella pneumoniae</name>
    <dbReference type="NCBI Taxonomy" id="573"/>
    <lineage>
        <taxon>Bacteria</taxon>
        <taxon>Pseudomonadati</taxon>
        <taxon>Pseudomonadota</taxon>
        <taxon>Gammaproteobacteria</taxon>
        <taxon>Enterobacterales</taxon>
        <taxon>Enterobacteriaceae</taxon>
        <taxon>Klebsiella/Raoultella group</taxon>
        <taxon>Klebsiella</taxon>
        <taxon>Klebsiella pneumoniae complex</taxon>
    </lineage>
</organism>
<accession>A0A919LLC8</accession>
<evidence type="ECO:0000313" key="6">
    <source>
        <dbReference type="Proteomes" id="UP000655094"/>
    </source>
</evidence>
<dbReference type="Proteomes" id="UP000655094">
    <property type="component" value="Unassembled WGS sequence"/>
</dbReference>
<evidence type="ECO:0000256" key="2">
    <source>
        <dbReference type="ARBA" id="ARBA00022723"/>
    </source>
</evidence>
<dbReference type="PANTHER" id="PTHR37302:SF1">
    <property type="entry name" value="PROTEIN DINB"/>
    <property type="match status" value="1"/>
</dbReference>
<comment type="caution">
    <text evidence="5">The sequence shown here is derived from an EMBL/GenBank/DDBJ whole genome shotgun (WGS) entry which is preliminary data.</text>
</comment>